<protein>
    <submittedName>
        <fullName evidence="1">4,5-dihydroxyphthalate decarboxylase</fullName>
    </submittedName>
</protein>
<dbReference type="EMBL" id="PPCN01000001">
    <property type="protein sequence ID" value="POF34514.1"/>
    <property type="molecule type" value="Genomic_DNA"/>
</dbReference>
<sequence>MPKTRLTAVTRTQGNNRALKEGAVAMPDFEVDFEEVAPLPRAFRKMVREGAYDISEMALTTYVCARAHGARLTGIPVFLVRDFHHKSMAWNRAAKRPNPKDLEGCRVGVQRGYTVTTGVWARSILADEHDVDLSRVTWARSDEEHVPDYRRPGNVEELGGEGSLEEQLARGDIPAAVGLPATGDALVPIVENAFEAGLSALKSRGLYPINHLVVIRDDVLAANPGLAVQVFDAFSKSKKLYVDGLKAGQVTEPTPVDKVHQAAMTVMDDPLPYGIEPNKRVLDMLMAAAVSQRIIDNPIPLEDLFARDLLNRIG</sequence>
<reference evidence="1 2" key="1">
    <citation type="submission" date="2018-01" db="EMBL/GenBank/DDBJ databases">
        <title>Genomic Encyclopedia of Archaeal and Bacterial Type Strains, Phase II (KMG-II): from individual species to whole genera.</title>
        <authorList>
            <person name="Goeker M."/>
        </authorList>
    </citation>
    <scope>NUCLEOTIDE SEQUENCE [LARGE SCALE GENOMIC DNA]</scope>
    <source>
        <strain evidence="1 2">DSM 17023</strain>
    </source>
</reference>
<dbReference type="RefSeq" id="WP_103221078.1">
    <property type="nucleotide sequence ID" value="NZ_PPCN01000001.1"/>
</dbReference>
<gene>
    <name evidence="1" type="ORF">CLV41_101970</name>
</gene>
<comment type="caution">
    <text evidence="1">The sequence shown here is derived from an EMBL/GenBank/DDBJ whole genome shotgun (WGS) entry which is preliminary data.</text>
</comment>
<name>A0A2S3V3E9_9HYPH</name>
<proteinExistence type="predicted"/>
<keyword evidence="2" id="KW-1185">Reference proteome</keyword>
<dbReference type="SUPFAM" id="SSF53850">
    <property type="entry name" value="Periplasmic binding protein-like II"/>
    <property type="match status" value="1"/>
</dbReference>
<organism evidence="1 2">
    <name type="scientific">Roseibium marinum</name>
    <dbReference type="NCBI Taxonomy" id="281252"/>
    <lineage>
        <taxon>Bacteria</taxon>
        <taxon>Pseudomonadati</taxon>
        <taxon>Pseudomonadota</taxon>
        <taxon>Alphaproteobacteria</taxon>
        <taxon>Hyphomicrobiales</taxon>
        <taxon>Stappiaceae</taxon>
        <taxon>Roseibium</taxon>
    </lineage>
</organism>
<evidence type="ECO:0000313" key="1">
    <source>
        <dbReference type="EMBL" id="POF34514.1"/>
    </source>
</evidence>
<dbReference type="OrthoDB" id="8689594at2"/>
<dbReference type="Proteomes" id="UP000236959">
    <property type="component" value="Unassembled WGS sequence"/>
</dbReference>
<accession>A0A2S3V3E9</accession>
<dbReference type="AlphaFoldDB" id="A0A2S3V3E9"/>
<evidence type="ECO:0000313" key="2">
    <source>
        <dbReference type="Proteomes" id="UP000236959"/>
    </source>
</evidence>